<evidence type="ECO:0000259" key="15">
    <source>
        <dbReference type="SMART" id="SM00478"/>
    </source>
</evidence>
<dbReference type="OrthoDB" id="9802365at2"/>
<protein>
    <recommendedName>
        <fullName evidence="5 14">Adenine DNA glycosylase</fullName>
        <ecNumber evidence="4 14">3.2.2.31</ecNumber>
    </recommendedName>
</protein>
<dbReference type="EMBL" id="CP015922">
    <property type="protein sequence ID" value="ANJ00502.1"/>
    <property type="molecule type" value="Genomic_DNA"/>
</dbReference>
<dbReference type="InterPro" id="IPR011257">
    <property type="entry name" value="DNA_glycosylase"/>
</dbReference>
<evidence type="ECO:0000256" key="9">
    <source>
        <dbReference type="ARBA" id="ARBA00022801"/>
    </source>
</evidence>
<dbReference type="AlphaFoldDB" id="A0A191UHW4"/>
<dbReference type="PANTHER" id="PTHR42944:SF1">
    <property type="entry name" value="ADENINE DNA GLYCOSYLASE"/>
    <property type="match status" value="1"/>
</dbReference>
<evidence type="ECO:0000256" key="5">
    <source>
        <dbReference type="ARBA" id="ARBA00022023"/>
    </source>
</evidence>
<evidence type="ECO:0000256" key="3">
    <source>
        <dbReference type="ARBA" id="ARBA00008343"/>
    </source>
</evidence>
<dbReference type="PANTHER" id="PTHR42944">
    <property type="entry name" value="ADENINE DNA GLYCOSYLASE"/>
    <property type="match status" value="1"/>
</dbReference>
<dbReference type="FunFam" id="1.10.340.30:FF:000002">
    <property type="entry name" value="Adenine DNA glycosylase"/>
    <property type="match status" value="1"/>
</dbReference>
<dbReference type="GO" id="GO:0051539">
    <property type="term" value="F:4 iron, 4 sulfur cluster binding"/>
    <property type="evidence" value="ECO:0007669"/>
    <property type="project" value="UniProtKB-UniRule"/>
</dbReference>
<keyword evidence="17" id="KW-1185">Reference proteome</keyword>
<dbReference type="InterPro" id="IPR005760">
    <property type="entry name" value="A/G_AdeGlyc_MutY"/>
</dbReference>
<evidence type="ECO:0000256" key="4">
    <source>
        <dbReference type="ARBA" id="ARBA00012045"/>
    </source>
</evidence>
<dbReference type="GO" id="GO:0046872">
    <property type="term" value="F:metal ion binding"/>
    <property type="evidence" value="ECO:0007669"/>
    <property type="project" value="UniProtKB-UniRule"/>
</dbReference>
<dbReference type="GO" id="GO:0032357">
    <property type="term" value="F:oxidized purine DNA binding"/>
    <property type="evidence" value="ECO:0007669"/>
    <property type="project" value="TreeGrafter"/>
</dbReference>
<dbReference type="KEGG" id="pwu:A8O14_10690"/>
<reference evidence="17" key="1">
    <citation type="submission" date="2016-05" db="EMBL/GenBank/DDBJ databases">
        <title>Polynucleobacter sp. QLW-P1FAT50C-4 genome.</title>
        <authorList>
            <person name="Hahn M.W."/>
        </authorList>
    </citation>
    <scope>NUCLEOTIDE SEQUENCE [LARGE SCALE GENOMIC DNA]</scope>
    <source>
        <strain evidence="17">QLW-P1FAT50C-4</strain>
    </source>
</reference>
<organism evidence="16 17">
    <name type="scientific">Polynucleobacter wuianus</name>
    <dbReference type="NCBI Taxonomy" id="1743168"/>
    <lineage>
        <taxon>Bacteria</taxon>
        <taxon>Pseudomonadati</taxon>
        <taxon>Pseudomonadota</taxon>
        <taxon>Betaproteobacteria</taxon>
        <taxon>Burkholderiales</taxon>
        <taxon>Burkholderiaceae</taxon>
        <taxon>Polynucleobacter</taxon>
    </lineage>
</organism>
<feature type="domain" description="HhH-GPD" evidence="15">
    <location>
        <begin position="42"/>
        <end position="195"/>
    </location>
</feature>
<dbReference type="GO" id="GO:0035485">
    <property type="term" value="F:adenine/guanine mispair binding"/>
    <property type="evidence" value="ECO:0007669"/>
    <property type="project" value="TreeGrafter"/>
</dbReference>
<evidence type="ECO:0000256" key="1">
    <source>
        <dbReference type="ARBA" id="ARBA00000843"/>
    </source>
</evidence>
<comment type="catalytic activity">
    <reaction evidence="1 14">
        <text>Hydrolyzes free adenine bases from 7,8-dihydro-8-oxoguanine:adenine mismatched double-stranded DNA, leaving an apurinic site.</text>
        <dbReference type="EC" id="3.2.2.31"/>
    </reaction>
</comment>
<dbReference type="EC" id="3.2.2.31" evidence="4 14"/>
<evidence type="ECO:0000256" key="13">
    <source>
        <dbReference type="ARBA" id="ARBA00023295"/>
    </source>
</evidence>
<dbReference type="GO" id="GO:0034039">
    <property type="term" value="F:8-oxo-7,8-dihydroguanine DNA N-glycosylase activity"/>
    <property type="evidence" value="ECO:0007669"/>
    <property type="project" value="TreeGrafter"/>
</dbReference>
<evidence type="ECO:0000256" key="7">
    <source>
        <dbReference type="ARBA" id="ARBA00022723"/>
    </source>
</evidence>
<dbReference type="SUPFAM" id="SSF48150">
    <property type="entry name" value="DNA-glycosylase"/>
    <property type="match status" value="1"/>
</dbReference>
<dbReference type="CDD" id="cd03431">
    <property type="entry name" value="NUDIX_DNA_Glycosylase_C-MutY"/>
    <property type="match status" value="1"/>
</dbReference>
<dbReference type="Gene3D" id="3.90.79.10">
    <property type="entry name" value="Nucleoside Triphosphate Pyrophosphohydrolase"/>
    <property type="match status" value="1"/>
</dbReference>
<comment type="cofactor">
    <cofactor evidence="14">
        <name>[4Fe-4S] cluster</name>
        <dbReference type="ChEBI" id="CHEBI:49883"/>
    </cofactor>
    <text evidence="14">Binds 1 [4Fe-4S] cluster.</text>
</comment>
<keyword evidence="7" id="KW-0479">Metal-binding</keyword>
<accession>A0A191UHW4</accession>
<dbReference type="Gene3D" id="1.10.340.30">
    <property type="entry name" value="Hypothetical protein, domain 2"/>
    <property type="match status" value="1"/>
</dbReference>
<evidence type="ECO:0000256" key="12">
    <source>
        <dbReference type="ARBA" id="ARBA00023204"/>
    </source>
</evidence>
<dbReference type="InterPro" id="IPR015797">
    <property type="entry name" value="NUDIX_hydrolase-like_dom_sf"/>
</dbReference>
<gene>
    <name evidence="16" type="ORF">A8O14_10690</name>
</gene>
<keyword evidence="13 14" id="KW-0326">Glycosidase</keyword>
<keyword evidence="11" id="KW-0411">Iron-sulfur</keyword>
<evidence type="ECO:0000256" key="6">
    <source>
        <dbReference type="ARBA" id="ARBA00022485"/>
    </source>
</evidence>
<comment type="function">
    <text evidence="2">Adenine glycosylase active on G-A mispairs. MutY also corrects error-prone DNA synthesis past GO lesions which are due to the oxidatively damaged form of guanine: 7,8-dihydro-8-oxoguanine (8-oxo-dGTP).</text>
</comment>
<evidence type="ECO:0000256" key="14">
    <source>
        <dbReference type="RuleBase" id="RU365096"/>
    </source>
</evidence>
<dbReference type="Gene3D" id="1.10.1670.10">
    <property type="entry name" value="Helix-hairpin-Helix base-excision DNA repair enzymes (C-terminal)"/>
    <property type="match status" value="1"/>
</dbReference>
<dbReference type="CDD" id="cd00056">
    <property type="entry name" value="ENDO3c"/>
    <property type="match status" value="1"/>
</dbReference>
<dbReference type="Proteomes" id="UP000078463">
    <property type="component" value="Chromosome"/>
</dbReference>
<dbReference type="Pfam" id="PF14815">
    <property type="entry name" value="NUDIX_4"/>
    <property type="match status" value="1"/>
</dbReference>
<evidence type="ECO:0000313" key="17">
    <source>
        <dbReference type="Proteomes" id="UP000078463"/>
    </source>
</evidence>
<keyword evidence="12" id="KW-0234">DNA repair</keyword>
<dbReference type="RefSeq" id="WP_068949497.1">
    <property type="nucleotide sequence ID" value="NZ_CP015922.1"/>
</dbReference>
<evidence type="ECO:0000256" key="10">
    <source>
        <dbReference type="ARBA" id="ARBA00023004"/>
    </source>
</evidence>
<keyword evidence="8 14" id="KW-0227">DNA damage</keyword>
<dbReference type="SMART" id="SM00478">
    <property type="entry name" value="ENDO3c"/>
    <property type="match status" value="1"/>
</dbReference>
<sequence>MSKTLITTFSENLIAWHARSGRSGLPWQGNRDPYAVWVSEVMLQQTQVATVLERYPRFMKRFPTVQKLAKAHIDDVLAEWAGLGYYSRARNLHACAQQVMKEFGGQFPSDPVMLEQLKGIGRSTAGAIAAFAFHKRAPILDANVKRILARLFGVEGAMQEKVINDRLWKLATDILPVKPKDMPVYTQALMDFGATWCTARKPVCLGHEKKCPFEKSCQANLSNQVLSLPQKIVKAKSPEFDCDMLLIRSGNSILLQKRPSKAIWGGLWSLPESVWVAKSPSRKTTPSIQNLFAAALPEEKASPWLRVCKTAQAGPQIKHVFTHRRLWMQIWYVSTSKLVEPGNEKLKWVPLKQLGRYGLPQPIKVLLQGLSLARGGDLKN</sequence>
<evidence type="ECO:0000256" key="2">
    <source>
        <dbReference type="ARBA" id="ARBA00002933"/>
    </source>
</evidence>
<keyword evidence="6" id="KW-0004">4Fe-4S</keyword>
<keyword evidence="9" id="KW-0378">Hydrolase</keyword>
<keyword evidence="10 14" id="KW-0408">Iron</keyword>
<evidence type="ECO:0000256" key="8">
    <source>
        <dbReference type="ARBA" id="ARBA00022763"/>
    </source>
</evidence>
<name>A0A191UHW4_9BURK</name>
<dbReference type="STRING" id="1743168.A8O14_10690"/>
<dbReference type="InterPro" id="IPR003265">
    <property type="entry name" value="HhH-GPD_domain"/>
</dbReference>
<dbReference type="InterPro" id="IPR029119">
    <property type="entry name" value="MutY_C"/>
</dbReference>
<dbReference type="Pfam" id="PF00730">
    <property type="entry name" value="HhH-GPD"/>
    <property type="match status" value="1"/>
</dbReference>
<evidence type="ECO:0000256" key="11">
    <source>
        <dbReference type="ARBA" id="ARBA00023014"/>
    </source>
</evidence>
<dbReference type="GO" id="GO:0006298">
    <property type="term" value="P:mismatch repair"/>
    <property type="evidence" value="ECO:0007669"/>
    <property type="project" value="TreeGrafter"/>
</dbReference>
<evidence type="ECO:0000313" key="16">
    <source>
        <dbReference type="EMBL" id="ANJ00502.1"/>
    </source>
</evidence>
<dbReference type="SUPFAM" id="SSF55811">
    <property type="entry name" value="Nudix"/>
    <property type="match status" value="1"/>
</dbReference>
<dbReference type="GO" id="GO:0000701">
    <property type="term" value="F:purine-specific mismatch base pair DNA N-glycosylase activity"/>
    <property type="evidence" value="ECO:0007669"/>
    <property type="project" value="UniProtKB-EC"/>
</dbReference>
<dbReference type="GO" id="GO:0006284">
    <property type="term" value="P:base-excision repair"/>
    <property type="evidence" value="ECO:0007669"/>
    <property type="project" value="UniProtKB-UniRule"/>
</dbReference>
<dbReference type="NCBIfam" id="TIGR01084">
    <property type="entry name" value="mutY"/>
    <property type="match status" value="1"/>
</dbReference>
<proteinExistence type="inferred from homology"/>
<comment type="similarity">
    <text evidence="3 14">Belongs to the Nth/MutY family.</text>
</comment>
<dbReference type="InterPro" id="IPR044298">
    <property type="entry name" value="MIG/MutY"/>
</dbReference>
<dbReference type="InterPro" id="IPR023170">
    <property type="entry name" value="HhH_base_excis_C"/>
</dbReference>